<dbReference type="Proteomes" id="UP000521868">
    <property type="component" value="Unassembled WGS sequence"/>
</dbReference>
<gene>
    <name evidence="1" type="ORF">RAMLITH_17550</name>
</gene>
<name>A0A7X6I7L1_9BURK</name>
<comment type="caution">
    <text evidence="1">The sequence shown here is derived from an EMBL/GenBank/DDBJ whole genome shotgun (WGS) entry which is preliminary data.</text>
</comment>
<dbReference type="AlphaFoldDB" id="A0A7X6I7L1"/>
<keyword evidence="2" id="KW-1185">Reference proteome</keyword>
<proteinExistence type="predicted"/>
<organism evidence="1 2">
    <name type="scientific">Ramlibacter lithotrophicus</name>
    <dbReference type="NCBI Taxonomy" id="2606681"/>
    <lineage>
        <taxon>Bacteria</taxon>
        <taxon>Pseudomonadati</taxon>
        <taxon>Pseudomonadota</taxon>
        <taxon>Betaproteobacteria</taxon>
        <taxon>Burkholderiales</taxon>
        <taxon>Comamonadaceae</taxon>
        <taxon>Ramlibacter</taxon>
    </lineage>
</organism>
<evidence type="ECO:0000313" key="1">
    <source>
        <dbReference type="EMBL" id="NKE67631.1"/>
    </source>
</evidence>
<evidence type="ECO:0000313" key="2">
    <source>
        <dbReference type="Proteomes" id="UP000521868"/>
    </source>
</evidence>
<accession>A0A7X6I7L1</accession>
<sequence length="140" mass="15175">MRREARKKLLADYAVALVAERESWGRLHEPDLTEAERCRILGEWKQVAAGLKTLARQLRDVPADSALAPARSLRADAGSAVAAEAADDWEFMADAAPAPDASSASAPRRPFHAHCLLTSLRLVAVLRARLETAVPRLGSL</sequence>
<dbReference type="EMBL" id="VTOX01000007">
    <property type="protein sequence ID" value="NKE67631.1"/>
    <property type="molecule type" value="Genomic_DNA"/>
</dbReference>
<dbReference type="RefSeq" id="WP_168108763.1">
    <property type="nucleotide sequence ID" value="NZ_VTOX01000007.1"/>
</dbReference>
<protein>
    <submittedName>
        <fullName evidence="1">Uncharacterized protein</fullName>
    </submittedName>
</protein>
<reference evidence="1 2" key="1">
    <citation type="journal article" date="2020" name="Nature">
        <title>Bacterial chemolithoautotrophy via manganese oxidation.</title>
        <authorList>
            <person name="Yu H."/>
            <person name="Leadbetter J.R."/>
        </authorList>
    </citation>
    <scope>NUCLEOTIDE SEQUENCE [LARGE SCALE GENOMIC DNA]</scope>
    <source>
        <strain evidence="1 2">RBP-1</strain>
    </source>
</reference>